<organism evidence="14">
    <name type="scientific">Curculionidae sp. 5 AH-2016</name>
    <dbReference type="NCBI Taxonomy" id="1903831"/>
    <lineage>
        <taxon>Eukaryota</taxon>
        <taxon>Metazoa</taxon>
        <taxon>Ecdysozoa</taxon>
        <taxon>Arthropoda</taxon>
        <taxon>Hexapoda</taxon>
        <taxon>Insecta</taxon>
        <taxon>Pterygota</taxon>
        <taxon>Neoptera</taxon>
        <taxon>Endopterygota</taxon>
        <taxon>Coleoptera</taxon>
        <taxon>Polyphaga</taxon>
        <taxon>Cucujiformia</taxon>
        <taxon>Curculionidae</taxon>
    </lineage>
</organism>
<evidence type="ECO:0000256" key="13">
    <source>
        <dbReference type="SAM" id="Phobius"/>
    </source>
</evidence>
<name>A0A343C4K8_9CUCU</name>
<evidence type="ECO:0000256" key="3">
    <source>
        <dbReference type="ARBA" id="ARBA00011291"/>
    </source>
</evidence>
<evidence type="ECO:0000256" key="5">
    <source>
        <dbReference type="ARBA" id="ARBA00022547"/>
    </source>
</evidence>
<evidence type="ECO:0000256" key="6">
    <source>
        <dbReference type="ARBA" id="ARBA00022692"/>
    </source>
</evidence>
<keyword evidence="4 12" id="KW-0813">Transport</keyword>
<dbReference type="Pfam" id="PF00895">
    <property type="entry name" value="ATP-synt_8"/>
    <property type="match status" value="1"/>
</dbReference>
<keyword evidence="7 12" id="KW-0375">Hydrogen ion transport</keyword>
<keyword evidence="9 12" id="KW-0406">Ion transport</keyword>
<comment type="subcellular location">
    <subcellularLocation>
        <location evidence="1 12">Mitochondrion membrane</location>
        <topology evidence="1 12">Single-pass membrane protein</topology>
    </subcellularLocation>
</comment>
<keyword evidence="6 12" id="KW-0812">Transmembrane</keyword>
<comment type="subunit">
    <text evidence="3">F-type ATPases have 2 components, CF(1) - the catalytic core - and CF(0) - the membrane proton channel.</text>
</comment>
<dbReference type="GO" id="GO:0045259">
    <property type="term" value="C:proton-transporting ATP synthase complex"/>
    <property type="evidence" value="ECO:0007669"/>
    <property type="project" value="UniProtKB-KW"/>
</dbReference>
<evidence type="ECO:0000256" key="7">
    <source>
        <dbReference type="ARBA" id="ARBA00022781"/>
    </source>
</evidence>
<evidence type="ECO:0000256" key="1">
    <source>
        <dbReference type="ARBA" id="ARBA00004304"/>
    </source>
</evidence>
<sequence length="51" mass="6448">MPQMAPLNWTMMYVPIIFLFLFIIIVNYFIFLYKDYLSRKKNNNEKSHWKW</sequence>
<keyword evidence="11 13" id="KW-0472">Membrane</keyword>
<accession>A0A343C4K8</accession>
<gene>
    <name evidence="14" type="primary">atp8</name>
</gene>
<dbReference type="AlphaFoldDB" id="A0A343C4K8"/>
<evidence type="ECO:0000256" key="2">
    <source>
        <dbReference type="ARBA" id="ARBA00008892"/>
    </source>
</evidence>
<evidence type="ECO:0000256" key="8">
    <source>
        <dbReference type="ARBA" id="ARBA00022989"/>
    </source>
</evidence>
<keyword evidence="5 12" id="KW-0138">CF(0)</keyword>
<evidence type="ECO:0000256" key="4">
    <source>
        <dbReference type="ARBA" id="ARBA00022448"/>
    </source>
</evidence>
<geneLocation type="mitochondrion" evidence="14"/>
<evidence type="ECO:0000256" key="9">
    <source>
        <dbReference type="ARBA" id="ARBA00023065"/>
    </source>
</evidence>
<keyword evidence="8 13" id="KW-1133">Transmembrane helix</keyword>
<dbReference type="GO" id="GO:0031966">
    <property type="term" value="C:mitochondrial membrane"/>
    <property type="evidence" value="ECO:0007669"/>
    <property type="project" value="UniProtKB-SubCell"/>
</dbReference>
<evidence type="ECO:0000313" key="14">
    <source>
        <dbReference type="EMBL" id="ARH54957.1"/>
    </source>
</evidence>
<comment type="similarity">
    <text evidence="2 12">Belongs to the ATPase protein 8 family.</text>
</comment>
<dbReference type="EMBL" id="KX087274">
    <property type="protein sequence ID" value="ARH54957.1"/>
    <property type="molecule type" value="Genomic_DNA"/>
</dbReference>
<dbReference type="GO" id="GO:0015986">
    <property type="term" value="P:proton motive force-driven ATP synthesis"/>
    <property type="evidence" value="ECO:0007669"/>
    <property type="project" value="InterPro"/>
</dbReference>
<evidence type="ECO:0000256" key="11">
    <source>
        <dbReference type="ARBA" id="ARBA00023136"/>
    </source>
</evidence>
<dbReference type="GO" id="GO:0015078">
    <property type="term" value="F:proton transmembrane transporter activity"/>
    <property type="evidence" value="ECO:0007669"/>
    <property type="project" value="InterPro"/>
</dbReference>
<feature type="transmembrane region" description="Helical" evidence="13">
    <location>
        <begin position="12"/>
        <end position="33"/>
    </location>
</feature>
<evidence type="ECO:0000256" key="12">
    <source>
        <dbReference type="RuleBase" id="RU003661"/>
    </source>
</evidence>
<dbReference type="InterPro" id="IPR001421">
    <property type="entry name" value="ATP8_metazoa"/>
</dbReference>
<evidence type="ECO:0000256" key="10">
    <source>
        <dbReference type="ARBA" id="ARBA00023128"/>
    </source>
</evidence>
<proteinExistence type="inferred from homology"/>
<keyword evidence="10 12" id="KW-0496">Mitochondrion</keyword>
<reference evidence="14" key="1">
    <citation type="submission" date="2016-04" db="EMBL/GenBank/DDBJ databases">
        <title>Mitochondria of beetle species.</title>
        <authorList>
            <person name="Hunter A."/>
            <person name="Moriniere J."/>
            <person name="Tang P."/>
            <person name="Linard B."/>
            <person name="Crampton-Platt A."/>
            <person name="Vogler A.P."/>
        </authorList>
    </citation>
    <scope>NUCLEOTIDE SEQUENCE</scope>
</reference>
<protein>
    <recommendedName>
        <fullName evidence="12">ATP synthase complex subunit 8</fullName>
    </recommendedName>
</protein>